<dbReference type="GO" id="GO:0042601">
    <property type="term" value="C:endospore-forming forespore"/>
    <property type="evidence" value="ECO:0007669"/>
    <property type="project" value="InterPro"/>
</dbReference>
<reference evidence="3 4" key="1">
    <citation type="submission" date="2019-03" db="EMBL/GenBank/DDBJ databases">
        <title>Genomic Encyclopedia of Type Strains, Phase IV (KMG-IV): sequencing the most valuable type-strain genomes for metagenomic binning, comparative biology and taxonomic classification.</title>
        <authorList>
            <person name="Goeker M."/>
        </authorList>
    </citation>
    <scope>NUCLEOTIDE SEQUENCE [LARGE SCALE GENOMIC DNA]</scope>
    <source>
        <strain evidence="3 4">DSM 19377</strain>
    </source>
</reference>
<proteinExistence type="predicted"/>
<feature type="compositionally biased region" description="Polar residues" evidence="2">
    <location>
        <begin position="9"/>
        <end position="18"/>
    </location>
</feature>
<dbReference type="Pfam" id="PF08176">
    <property type="entry name" value="SspK"/>
    <property type="match status" value="1"/>
</dbReference>
<dbReference type="AlphaFoldDB" id="A0A4R2NKT9"/>
<dbReference type="RefSeq" id="WP_132747596.1">
    <property type="nucleotide sequence ID" value="NZ_SLXK01000037.1"/>
</dbReference>
<dbReference type="InterPro" id="IPR012611">
    <property type="entry name" value="SASP_SspK"/>
</dbReference>
<evidence type="ECO:0000313" key="4">
    <source>
        <dbReference type="Proteomes" id="UP000295416"/>
    </source>
</evidence>
<name>A0A4R2NKT9_9BACL</name>
<evidence type="ECO:0000256" key="2">
    <source>
        <dbReference type="SAM" id="MobiDB-lite"/>
    </source>
</evidence>
<keyword evidence="4" id="KW-1185">Reference proteome</keyword>
<feature type="region of interest" description="Disordered" evidence="2">
    <location>
        <begin position="1"/>
        <end position="54"/>
    </location>
</feature>
<dbReference type="GO" id="GO:0030435">
    <property type="term" value="P:sporulation resulting in formation of a cellular spore"/>
    <property type="evidence" value="ECO:0007669"/>
    <property type="project" value="UniProtKB-KW"/>
</dbReference>
<evidence type="ECO:0000313" key="3">
    <source>
        <dbReference type="EMBL" id="TCP22130.1"/>
    </source>
</evidence>
<gene>
    <name evidence="3" type="ORF">EV207_13718</name>
</gene>
<organism evidence="3 4">
    <name type="scientific">Scopulibacillus darangshiensis</name>
    <dbReference type="NCBI Taxonomy" id="442528"/>
    <lineage>
        <taxon>Bacteria</taxon>
        <taxon>Bacillati</taxon>
        <taxon>Bacillota</taxon>
        <taxon>Bacilli</taxon>
        <taxon>Bacillales</taxon>
        <taxon>Sporolactobacillaceae</taxon>
        <taxon>Scopulibacillus</taxon>
    </lineage>
</organism>
<keyword evidence="1" id="KW-0749">Sporulation</keyword>
<dbReference type="EMBL" id="SLXK01000037">
    <property type="protein sequence ID" value="TCP22130.1"/>
    <property type="molecule type" value="Genomic_DNA"/>
</dbReference>
<protein>
    <submittedName>
        <fullName evidence="3">Small acid-soluble spore protein K</fullName>
    </submittedName>
</protein>
<evidence type="ECO:0000256" key="1">
    <source>
        <dbReference type="ARBA" id="ARBA00022969"/>
    </source>
</evidence>
<accession>A0A4R2NKT9</accession>
<dbReference type="GO" id="GO:0030436">
    <property type="term" value="P:asexual sporulation"/>
    <property type="evidence" value="ECO:0007669"/>
    <property type="project" value="InterPro"/>
</dbReference>
<dbReference type="OrthoDB" id="2382188at2"/>
<sequence length="54" mass="6305">MVDREEKQYSVQNENSIQPRAKVEFSSKRTNGTTKDHPGERMSLSNQVRNDHED</sequence>
<comment type="caution">
    <text evidence="3">The sequence shown here is derived from an EMBL/GenBank/DDBJ whole genome shotgun (WGS) entry which is preliminary data.</text>
</comment>
<dbReference type="Proteomes" id="UP000295416">
    <property type="component" value="Unassembled WGS sequence"/>
</dbReference>